<proteinExistence type="predicted"/>
<feature type="region of interest" description="Disordered" evidence="1">
    <location>
        <begin position="1"/>
        <end position="27"/>
    </location>
</feature>
<protein>
    <recommendedName>
        <fullName evidence="4">SRPBCC domain-containing protein</fullName>
    </recommendedName>
</protein>
<reference evidence="2 3" key="1">
    <citation type="submission" date="2018-07" db="EMBL/GenBank/DDBJ databases">
        <title>Arthrobacter sp. nov., isolated from raw cow's milk with high bacterial count.</title>
        <authorList>
            <person name="Hahne J."/>
            <person name="Isele D."/>
            <person name="Lipski A."/>
        </authorList>
    </citation>
    <scope>NUCLEOTIDE SEQUENCE [LARGE SCALE GENOMIC DNA]</scope>
    <source>
        <strain evidence="2 3">JZ R-35</strain>
    </source>
</reference>
<accession>A0A399JAA8</accession>
<gene>
    <name evidence="2" type="ORF">DWB68_15255</name>
</gene>
<dbReference type="Proteomes" id="UP000265419">
    <property type="component" value="Unassembled WGS sequence"/>
</dbReference>
<keyword evidence="3" id="KW-1185">Reference proteome</keyword>
<evidence type="ECO:0000313" key="3">
    <source>
        <dbReference type="Proteomes" id="UP000265419"/>
    </source>
</evidence>
<dbReference type="EMBL" id="QQXK01000045">
    <property type="protein sequence ID" value="RII40952.1"/>
    <property type="molecule type" value="Genomic_DNA"/>
</dbReference>
<sequence length="147" mass="15366">MDPLFSHAPEPSATPEPAPAAPAASESLTLPLAPEQAAEAVIDYLHLWWPAASVLEAQDAAGAHLWWDAEGFGAELEDGHALQLAETTEWEWPDGASLRVLAGPAEGATLTMRASGGPEGTLLAIAGDPELVREVSVSFARFMGISN</sequence>
<evidence type="ECO:0008006" key="4">
    <source>
        <dbReference type="Google" id="ProtNLM"/>
    </source>
</evidence>
<evidence type="ECO:0000313" key="2">
    <source>
        <dbReference type="EMBL" id="RII40952.1"/>
    </source>
</evidence>
<dbReference type="RefSeq" id="WP_119425978.1">
    <property type="nucleotide sequence ID" value="NZ_QQXK01000045.1"/>
</dbReference>
<name>A0A399JAA8_9MICC</name>
<dbReference type="AlphaFoldDB" id="A0A399JAA8"/>
<organism evidence="2 3">
    <name type="scientific">Galactobacter valiniphilus</name>
    <dbReference type="NCBI Taxonomy" id="2676122"/>
    <lineage>
        <taxon>Bacteria</taxon>
        <taxon>Bacillati</taxon>
        <taxon>Actinomycetota</taxon>
        <taxon>Actinomycetes</taxon>
        <taxon>Micrococcales</taxon>
        <taxon>Micrococcaceae</taxon>
        <taxon>Galactobacter</taxon>
    </lineage>
</organism>
<comment type="caution">
    <text evidence="2">The sequence shown here is derived from an EMBL/GenBank/DDBJ whole genome shotgun (WGS) entry which is preliminary data.</text>
</comment>
<evidence type="ECO:0000256" key="1">
    <source>
        <dbReference type="SAM" id="MobiDB-lite"/>
    </source>
</evidence>